<sequence length="134" mass="14260">MYIALRPLHIAGHDYHINDEIPDECVTRRLEVTGFVKHIEKETFAAPVLMSDGTVTAVELTPQEVKTALLLFQQTPANAAKAVSEIASEPLLEYFKQADGRKAVQAALGVKMNGGETNGGGAEQPADSGNGAAE</sequence>
<evidence type="ECO:0000313" key="3">
    <source>
        <dbReference type="Proteomes" id="UP001300604"/>
    </source>
</evidence>
<dbReference type="RefSeq" id="WP_275846559.1">
    <property type="nucleotide sequence ID" value="NZ_CP135996.1"/>
</dbReference>
<feature type="region of interest" description="Disordered" evidence="1">
    <location>
        <begin position="111"/>
        <end position="134"/>
    </location>
</feature>
<keyword evidence="3" id="KW-1185">Reference proteome</keyword>
<protein>
    <submittedName>
        <fullName evidence="2">Uncharacterized protein</fullName>
    </submittedName>
</protein>
<dbReference type="KEGG" id="carl:PXC00_06305"/>
<name>A0AA97DDE7_9FIRM</name>
<dbReference type="EMBL" id="CP135996">
    <property type="protein sequence ID" value="WOC33475.1"/>
    <property type="molecule type" value="Genomic_DNA"/>
</dbReference>
<evidence type="ECO:0000256" key="1">
    <source>
        <dbReference type="SAM" id="MobiDB-lite"/>
    </source>
</evidence>
<reference evidence="3" key="3">
    <citation type="submission" date="2024-06" db="EMBL/GenBank/DDBJ databases">
        <authorList>
            <person name="Zeng C."/>
        </authorList>
    </citation>
    <scope>NUCLEOTIDE SEQUENCE [LARGE SCALE GENOMIC DNA]</scope>
    <source>
        <strain evidence="3">ZCY20-5</strain>
    </source>
</reference>
<proteinExistence type="predicted"/>
<reference evidence="2 3" key="1">
    <citation type="submission" date="2024-06" db="EMBL/GenBank/DDBJ databases">
        <title>Caproicibacterium argilliputei sp. nov, a novel caproic acid producing anaerobic bacterium isolated from pit mud.</title>
        <authorList>
            <person name="Xia S."/>
        </authorList>
    </citation>
    <scope>NUCLEOTIDE SEQUENCE [LARGE SCALE GENOMIC DNA]</scope>
    <source>
        <strain evidence="2 3">ZCY20-5</strain>
    </source>
</reference>
<organism evidence="2 3">
    <name type="scientific">Caproicibacterium argilliputei</name>
    <dbReference type="NCBI Taxonomy" id="3030016"/>
    <lineage>
        <taxon>Bacteria</taxon>
        <taxon>Bacillati</taxon>
        <taxon>Bacillota</taxon>
        <taxon>Clostridia</taxon>
        <taxon>Eubacteriales</taxon>
        <taxon>Oscillospiraceae</taxon>
        <taxon>Caproicibacterium</taxon>
    </lineage>
</organism>
<gene>
    <name evidence="2" type="ORF">PXC00_06305</name>
</gene>
<dbReference type="Proteomes" id="UP001300604">
    <property type="component" value="Chromosome"/>
</dbReference>
<accession>A0AA97DDE7</accession>
<reference evidence="3" key="2">
    <citation type="submission" date="2024-06" db="EMBL/GenBank/DDBJ databases">
        <title>Caproicibacterium argilliputei sp. nov, a novel caproic acid producing anaerobic bacterium isolated from pit mud.</title>
        <authorList>
            <person name="Zeng C."/>
        </authorList>
    </citation>
    <scope>NUCLEOTIDE SEQUENCE [LARGE SCALE GENOMIC DNA]</scope>
    <source>
        <strain evidence="3">ZCY20-5</strain>
    </source>
</reference>
<dbReference type="AlphaFoldDB" id="A0AA97DDE7"/>
<evidence type="ECO:0000313" key="2">
    <source>
        <dbReference type="EMBL" id="WOC33475.1"/>
    </source>
</evidence>